<proteinExistence type="predicted"/>
<organism evidence="2 3">
    <name type="scientific">Microbacterium maritypicum</name>
    <name type="common">Microbacterium liquefaciens</name>
    <dbReference type="NCBI Taxonomy" id="33918"/>
    <lineage>
        <taxon>Bacteria</taxon>
        <taxon>Bacillati</taxon>
        <taxon>Actinomycetota</taxon>
        <taxon>Actinomycetes</taxon>
        <taxon>Micrococcales</taxon>
        <taxon>Microbacteriaceae</taxon>
        <taxon>Microbacterium</taxon>
    </lineage>
</organism>
<dbReference type="AlphaFoldDB" id="A0AAD3WZZ3"/>
<name>A0AAD3WZZ3_MICMQ</name>
<reference evidence="2 3" key="1">
    <citation type="submission" date="2019-09" db="EMBL/GenBank/DDBJ databases">
        <title>Whole genome sequencing of Microbacterium maritypicum.</title>
        <authorList>
            <person name="Lenchi N."/>
        </authorList>
    </citation>
    <scope>NUCLEOTIDE SEQUENCE [LARGE SCALE GENOMIC DNA]</scope>
    <source>
        <strain evidence="2 3">DSM 12512</strain>
    </source>
</reference>
<dbReference type="RefSeq" id="WP_055871676.1">
    <property type="nucleotide sequence ID" value="NZ_BAAAIN010000005.1"/>
</dbReference>
<evidence type="ECO:0000313" key="3">
    <source>
        <dbReference type="Proteomes" id="UP000436027"/>
    </source>
</evidence>
<protein>
    <submittedName>
        <fullName evidence="2">Uncharacterized protein</fullName>
    </submittedName>
</protein>
<sequence length="161" mass="17672">MQRARLRGLWWFVAGGVILAVLLVAAFQTFRGSTLARQDMAAHLSFPATYHGFEEASELAGFTLNDDGTAEVSALMLGTEERELDDGRVCLDGDVTPVVGKASWRTDDAGWVVIEAGDRQTRLSQDDPMLMGWGWGKVYVLTPCTEEYTATFVTPNADYSD</sequence>
<comment type="caution">
    <text evidence="2">The sequence shown here is derived from an EMBL/GenBank/DDBJ whole genome shotgun (WGS) entry which is preliminary data.</text>
</comment>
<keyword evidence="1" id="KW-0472">Membrane</keyword>
<keyword evidence="1" id="KW-1133">Transmembrane helix</keyword>
<dbReference type="EMBL" id="WAAQ01000003">
    <property type="protein sequence ID" value="KAB1881472.1"/>
    <property type="molecule type" value="Genomic_DNA"/>
</dbReference>
<dbReference type="Proteomes" id="UP000436027">
    <property type="component" value="Unassembled WGS sequence"/>
</dbReference>
<gene>
    <name evidence="2" type="ORF">F6W70_16490</name>
</gene>
<evidence type="ECO:0000256" key="1">
    <source>
        <dbReference type="SAM" id="Phobius"/>
    </source>
</evidence>
<evidence type="ECO:0000313" key="2">
    <source>
        <dbReference type="EMBL" id="KAB1881472.1"/>
    </source>
</evidence>
<feature type="transmembrane region" description="Helical" evidence="1">
    <location>
        <begin position="9"/>
        <end position="30"/>
    </location>
</feature>
<accession>A0AAD3WZZ3</accession>
<keyword evidence="1" id="KW-0812">Transmembrane</keyword>